<organism evidence="2 3">
    <name type="scientific">Qipengyuania vulgaris</name>
    <dbReference type="NCBI Taxonomy" id="291985"/>
    <lineage>
        <taxon>Bacteria</taxon>
        <taxon>Pseudomonadati</taxon>
        <taxon>Pseudomonadota</taxon>
        <taxon>Alphaproteobacteria</taxon>
        <taxon>Sphingomonadales</taxon>
        <taxon>Erythrobacteraceae</taxon>
        <taxon>Qipengyuania</taxon>
    </lineage>
</organism>
<evidence type="ECO:0000313" key="3">
    <source>
        <dbReference type="Proteomes" id="UP000448199"/>
    </source>
</evidence>
<gene>
    <name evidence="2" type="ORF">GRI69_08830</name>
</gene>
<dbReference type="EMBL" id="WTYC01000004">
    <property type="protein sequence ID" value="MXO48360.1"/>
    <property type="molecule type" value="Genomic_DNA"/>
</dbReference>
<keyword evidence="3" id="KW-1185">Reference proteome</keyword>
<dbReference type="AlphaFoldDB" id="A0A844XRY7"/>
<feature type="transmembrane region" description="Helical" evidence="1">
    <location>
        <begin position="20"/>
        <end position="37"/>
    </location>
</feature>
<comment type="caution">
    <text evidence="2">The sequence shown here is derived from an EMBL/GenBank/DDBJ whole genome shotgun (WGS) entry which is preliminary data.</text>
</comment>
<name>A0A844XRY7_9SPHN</name>
<feature type="transmembrane region" description="Helical" evidence="1">
    <location>
        <begin position="141"/>
        <end position="158"/>
    </location>
</feature>
<accession>A0A844XRY7</accession>
<feature type="transmembrane region" description="Helical" evidence="1">
    <location>
        <begin position="44"/>
        <end position="61"/>
    </location>
</feature>
<keyword evidence="1" id="KW-0472">Membrane</keyword>
<feature type="transmembrane region" description="Helical" evidence="1">
    <location>
        <begin position="330"/>
        <end position="350"/>
    </location>
</feature>
<evidence type="ECO:0000313" key="2">
    <source>
        <dbReference type="EMBL" id="MXO48360.1"/>
    </source>
</evidence>
<reference evidence="2 3" key="1">
    <citation type="submission" date="2019-12" db="EMBL/GenBank/DDBJ databases">
        <title>Genomic-based taxomic classification of the family Erythrobacteraceae.</title>
        <authorList>
            <person name="Xu L."/>
        </authorList>
    </citation>
    <scope>NUCLEOTIDE SEQUENCE [LARGE SCALE GENOMIC DNA]</scope>
    <source>
        <strain evidence="2 3">DSM 17792</strain>
    </source>
</reference>
<feature type="transmembrane region" description="Helical" evidence="1">
    <location>
        <begin position="170"/>
        <end position="197"/>
    </location>
</feature>
<feature type="transmembrane region" description="Helical" evidence="1">
    <location>
        <begin position="99"/>
        <end position="121"/>
    </location>
</feature>
<dbReference type="OrthoDB" id="9818216at2"/>
<dbReference type="Proteomes" id="UP000448199">
    <property type="component" value="Unassembled WGS sequence"/>
</dbReference>
<feature type="transmembrane region" description="Helical" evidence="1">
    <location>
        <begin position="67"/>
        <end position="87"/>
    </location>
</feature>
<evidence type="ECO:0000256" key="1">
    <source>
        <dbReference type="SAM" id="Phobius"/>
    </source>
</evidence>
<dbReference type="RefSeq" id="WP_160727918.1">
    <property type="nucleotide sequence ID" value="NZ_WTYC01000004.1"/>
</dbReference>
<feature type="transmembrane region" description="Helical" evidence="1">
    <location>
        <begin position="203"/>
        <end position="221"/>
    </location>
</feature>
<keyword evidence="1" id="KW-1133">Transmembrane helix</keyword>
<keyword evidence="1" id="KW-0812">Transmembrane</keyword>
<proteinExistence type="predicted"/>
<protein>
    <recommendedName>
        <fullName evidence="4">O-antigen ligase domain-containing protein</fullName>
    </recommendedName>
</protein>
<sequence>MKITTSLPFAIAMAIPRTPASYAAYVAAPLLLINWLSSRTYAPALFLIFFLTTAGFVNYALGLSFSVTAWALELALVLPFLAAALGFKPAAYVNGRRLIRSLNVIVLITSLLSLIQMGFPFQLPYVHYLPDYYNGGFGNGGAKIVTIIGFFGIAEALTRKRKMSFMENRVLLVSVLNFLAPNFILGILAGVAALIIFLRRNRVILFAGAAVAMVIVPYVQFRAETKNNQFTEYYGVNPKLYAFAAVGELYVDQPHTILVGTGLGQFSSQPAIWSSPINRYIGSHDLPQLPGMFSAEVHNRYLAPALLRFKSDIWAIHSSANKPYGGISQLLAEFGLPFTIFILYSLYALYWRNARGDFGRTIFLFVIGVNLLDPQIDSPWFGVMLIASLEAIRRDAARRAGADQLEGPRESGVFAVPRPISSPNAI</sequence>
<evidence type="ECO:0008006" key="4">
    <source>
        <dbReference type="Google" id="ProtNLM"/>
    </source>
</evidence>